<feature type="domain" description="Ice-binding protein C-terminal" evidence="1">
    <location>
        <begin position="60"/>
        <end position="83"/>
    </location>
</feature>
<reference evidence="2" key="1">
    <citation type="submission" date="2009-08" db="EMBL/GenBank/DDBJ databases">
        <authorList>
            <consortium name="US DOE Joint Genome Institute"/>
            <person name="Lucas S."/>
            <person name="Copeland A."/>
            <person name="Lapidus A."/>
            <person name="Glavina del Rio T."/>
            <person name="Dalin E."/>
            <person name="Tice H."/>
            <person name="Bruce D."/>
            <person name="Barry K."/>
            <person name="Pitluck S."/>
            <person name="Lowry S."/>
            <person name="Larimer F."/>
            <person name="Land M."/>
            <person name="Hauser L."/>
            <person name="Kyrpides N."/>
            <person name="Ivanova N."/>
            <person name="McMahon K.D."/>
            <person name="Hugenholtz P."/>
        </authorList>
    </citation>
    <scope>NUCLEOTIDE SEQUENCE</scope>
    <source>
        <strain evidence="2">UW-1</strain>
    </source>
</reference>
<dbReference type="Pfam" id="PF07589">
    <property type="entry name" value="PEP-CTERM"/>
    <property type="match status" value="1"/>
</dbReference>
<dbReference type="KEGG" id="app:CAP2UW1_3169"/>
<dbReference type="OrthoDB" id="8595268at2"/>
<dbReference type="InterPro" id="IPR013424">
    <property type="entry name" value="Ice-binding_C"/>
</dbReference>
<sequence>MSADTGACVGADAVGTYDRSVERTFEFDVTFTRLAGGDLTFDTYAIVDRGIVAAERDTFTTPEPATLVLMGVSLLGIGAARRRRTS</sequence>
<dbReference type="eggNOG" id="COG2304">
    <property type="taxonomic scope" value="Bacteria"/>
</dbReference>
<dbReference type="NCBIfam" id="TIGR02595">
    <property type="entry name" value="PEP_CTERM"/>
    <property type="match status" value="1"/>
</dbReference>
<dbReference type="EMBL" id="CP001715">
    <property type="protein sequence ID" value="ACV36441.1"/>
    <property type="molecule type" value="Genomic_DNA"/>
</dbReference>
<gene>
    <name evidence="2" type="ordered locus">CAP2UW1_3169</name>
</gene>
<name>C7RVG8_ACCRE</name>
<dbReference type="AlphaFoldDB" id="C7RVG8"/>
<dbReference type="STRING" id="522306.CAP2UW1_3169"/>
<proteinExistence type="predicted"/>
<organism evidence="2">
    <name type="scientific">Accumulibacter regalis</name>
    <dbReference type="NCBI Taxonomy" id="522306"/>
    <lineage>
        <taxon>Bacteria</taxon>
        <taxon>Pseudomonadati</taxon>
        <taxon>Pseudomonadota</taxon>
        <taxon>Betaproteobacteria</taxon>
        <taxon>Candidatus Accumulibacter</taxon>
    </lineage>
</organism>
<evidence type="ECO:0000313" key="2">
    <source>
        <dbReference type="EMBL" id="ACV36441.1"/>
    </source>
</evidence>
<accession>C7RVG8</accession>
<evidence type="ECO:0000259" key="1">
    <source>
        <dbReference type="Pfam" id="PF07589"/>
    </source>
</evidence>
<dbReference type="HOGENOM" id="CLU_2490650_0_0_4"/>
<protein>
    <recommendedName>
        <fullName evidence="1">Ice-binding protein C-terminal domain-containing protein</fullName>
    </recommendedName>
</protein>
<reference evidence="2" key="2">
    <citation type="submission" date="2009-09" db="EMBL/GenBank/DDBJ databases">
        <title>Complete sequence of chromosome of Candidatus Accumulibacter phosphatis clade IIA str. UW-1.</title>
        <authorList>
            <consortium name="US DOE Joint Genome Institute"/>
            <person name="Martin H.G."/>
            <person name="Ivanova N."/>
            <person name="Kunin V."/>
            <person name="Warnecke F."/>
            <person name="Barry K."/>
            <person name="He S."/>
            <person name="Salamov A."/>
            <person name="Szeto E."/>
            <person name="Dalin E."/>
            <person name="Pangilinan J.L."/>
            <person name="Lapidus A."/>
            <person name="Lowry S."/>
            <person name="Kyrpides N.C."/>
            <person name="McMahon K.D."/>
            <person name="Hugenholtz P."/>
        </authorList>
    </citation>
    <scope>NUCLEOTIDE SEQUENCE [LARGE SCALE GENOMIC DNA]</scope>
    <source>
        <strain evidence="2">UW-1</strain>
    </source>
</reference>